<evidence type="ECO:0000313" key="3">
    <source>
        <dbReference type="EMBL" id="KIM31229.1"/>
    </source>
</evidence>
<dbReference type="Proteomes" id="UP000054097">
    <property type="component" value="Unassembled WGS sequence"/>
</dbReference>
<evidence type="ECO:0000256" key="2">
    <source>
        <dbReference type="SAM" id="SignalP"/>
    </source>
</evidence>
<evidence type="ECO:0000256" key="1">
    <source>
        <dbReference type="SAM" id="MobiDB-lite"/>
    </source>
</evidence>
<organism evidence="3 4">
    <name type="scientific">Serendipita vermifera MAFF 305830</name>
    <dbReference type="NCBI Taxonomy" id="933852"/>
    <lineage>
        <taxon>Eukaryota</taxon>
        <taxon>Fungi</taxon>
        <taxon>Dikarya</taxon>
        <taxon>Basidiomycota</taxon>
        <taxon>Agaricomycotina</taxon>
        <taxon>Agaricomycetes</taxon>
        <taxon>Sebacinales</taxon>
        <taxon>Serendipitaceae</taxon>
        <taxon>Serendipita</taxon>
    </lineage>
</organism>
<feature type="signal peptide" evidence="2">
    <location>
        <begin position="1"/>
        <end position="21"/>
    </location>
</feature>
<dbReference type="EMBL" id="KN824282">
    <property type="protein sequence ID" value="KIM31229.1"/>
    <property type="molecule type" value="Genomic_DNA"/>
</dbReference>
<keyword evidence="2" id="KW-0732">Signal</keyword>
<dbReference type="AlphaFoldDB" id="A0A0C3BGF7"/>
<feature type="region of interest" description="Disordered" evidence="1">
    <location>
        <begin position="27"/>
        <end position="46"/>
    </location>
</feature>
<reference evidence="4" key="2">
    <citation type="submission" date="2015-01" db="EMBL/GenBank/DDBJ databases">
        <title>Evolutionary Origins and Diversification of the Mycorrhizal Mutualists.</title>
        <authorList>
            <consortium name="DOE Joint Genome Institute"/>
            <consortium name="Mycorrhizal Genomics Consortium"/>
            <person name="Kohler A."/>
            <person name="Kuo A."/>
            <person name="Nagy L.G."/>
            <person name="Floudas D."/>
            <person name="Copeland A."/>
            <person name="Barry K.W."/>
            <person name="Cichocki N."/>
            <person name="Veneault-Fourrey C."/>
            <person name="LaButti K."/>
            <person name="Lindquist E.A."/>
            <person name="Lipzen A."/>
            <person name="Lundell T."/>
            <person name="Morin E."/>
            <person name="Murat C."/>
            <person name="Riley R."/>
            <person name="Ohm R."/>
            <person name="Sun H."/>
            <person name="Tunlid A."/>
            <person name="Henrissat B."/>
            <person name="Grigoriev I.V."/>
            <person name="Hibbett D.S."/>
            <person name="Martin F."/>
        </authorList>
    </citation>
    <scope>NUCLEOTIDE SEQUENCE [LARGE SCALE GENOMIC DNA]</scope>
    <source>
        <strain evidence="4">MAFF 305830</strain>
    </source>
</reference>
<dbReference type="HOGENOM" id="CLU_1147790_0_0_1"/>
<protein>
    <submittedName>
        <fullName evidence="3">Uncharacterized protein</fullName>
    </submittedName>
</protein>
<name>A0A0C3BGF7_SERVB</name>
<proteinExistence type="predicted"/>
<feature type="chain" id="PRO_5002161784" evidence="2">
    <location>
        <begin position="22"/>
        <end position="242"/>
    </location>
</feature>
<sequence length="242" mass="26751">MVKLIVYAPWVILLVVARAHGSPMIIQPYPDDSQDDPSTGTQNDGMDFDGVVDIMRTEAALFASRRTPVSREAVERLQQYASDLDGIDVMFQIKEHPSHENSWSSSHSIVASLMKGMETALAFLHGASARLSSVRNKYSSTHQNPTPVPEIVVKIGGLDDDKIHYAFQDEGEYSVDDLTLTPPVDMDQFNIIERVIESVVGSHHQSSSVEPEEEELVDASMDEEEVEPFEGFSGAANYVILV</sequence>
<gene>
    <name evidence="3" type="ORF">M408DRAFT_255832</name>
</gene>
<accession>A0A0C3BGF7</accession>
<reference evidence="3 4" key="1">
    <citation type="submission" date="2014-04" db="EMBL/GenBank/DDBJ databases">
        <authorList>
            <consortium name="DOE Joint Genome Institute"/>
            <person name="Kuo A."/>
            <person name="Zuccaro A."/>
            <person name="Kohler A."/>
            <person name="Nagy L.G."/>
            <person name="Floudas D."/>
            <person name="Copeland A."/>
            <person name="Barry K.W."/>
            <person name="Cichocki N."/>
            <person name="Veneault-Fourrey C."/>
            <person name="LaButti K."/>
            <person name="Lindquist E.A."/>
            <person name="Lipzen A."/>
            <person name="Lundell T."/>
            <person name="Morin E."/>
            <person name="Murat C."/>
            <person name="Sun H."/>
            <person name="Tunlid A."/>
            <person name="Henrissat B."/>
            <person name="Grigoriev I.V."/>
            <person name="Hibbett D.S."/>
            <person name="Martin F."/>
            <person name="Nordberg H.P."/>
            <person name="Cantor M.N."/>
            <person name="Hua S.X."/>
        </authorList>
    </citation>
    <scope>NUCLEOTIDE SEQUENCE [LARGE SCALE GENOMIC DNA]</scope>
    <source>
        <strain evidence="3 4">MAFF 305830</strain>
    </source>
</reference>
<keyword evidence="4" id="KW-1185">Reference proteome</keyword>
<evidence type="ECO:0000313" key="4">
    <source>
        <dbReference type="Proteomes" id="UP000054097"/>
    </source>
</evidence>